<dbReference type="GO" id="GO:0004505">
    <property type="term" value="F:phenylalanine 4-monooxygenase activity"/>
    <property type="evidence" value="ECO:0007669"/>
    <property type="project" value="UniProtKB-EC"/>
</dbReference>
<dbReference type="KEGG" id="glj:GKIL_3071"/>
<dbReference type="RefSeq" id="WP_023174569.1">
    <property type="nucleotide sequence ID" value="NC_022600.1"/>
</dbReference>
<dbReference type="PANTHER" id="PTHR11473:SF24">
    <property type="entry name" value="PHENYLALANINE-4-HYDROXYLASE"/>
    <property type="match status" value="1"/>
</dbReference>
<feature type="binding site" evidence="7">
    <location>
        <position position="115"/>
    </location>
    <ligand>
        <name>Fe cation</name>
        <dbReference type="ChEBI" id="CHEBI:24875"/>
    </ligand>
</feature>
<evidence type="ECO:0000256" key="1">
    <source>
        <dbReference type="ARBA" id="ARBA00001954"/>
    </source>
</evidence>
<dbReference type="Pfam" id="PF00351">
    <property type="entry name" value="Biopterin_H"/>
    <property type="match status" value="1"/>
</dbReference>
<evidence type="ECO:0000256" key="3">
    <source>
        <dbReference type="ARBA" id="ARBA00022723"/>
    </source>
</evidence>
<evidence type="ECO:0000256" key="7">
    <source>
        <dbReference type="PIRSR" id="PIRSR601273-2"/>
    </source>
</evidence>
<keyword evidence="3 7" id="KW-0479">Metal-binding</keyword>
<dbReference type="EMBL" id="CP003587">
    <property type="protein sequence ID" value="AGY59317.1"/>
    <property type="molecule type" value="Genomic_DNA"/>
</dbReference>
<dbReference type="PANTHER" id="PTHR11473">
    <property type="entry name" value="AROMATIC AMINO ACID HYDROXYLASE"/>
    <property type="match status" value="1"/>
</dbReference>
<keyword evidence="5 7" id="KW-0408">Iron</keyword>
<keyword evidence="6 9" id="KW-0503">Monooxygenase</keyword>
<dbReference type="Proteomes" id="UP000017396">
    <property type="component" value="Chromosome"/>
</dbReference>
<protein>
    <submittedName>
        <fullName evidence="9">Phenylalanine 4-monooxygenase</fullName>
        <ecNumber evidence="9">1.14.16.1</ecNumber>
    </submittedName>
</protein>
<name>U5QK41_GLOK1</name>
<feature type="domain" description="Biopterin-dependent aromatic amino acid hydroxylase family profile" evidence="8">
    <location>
        <begin position="1"/>
        <end position="237"/>
    </location>
</feature>
<dbReference type="InterPro" id="IPR036951">
    <property type="entry name" value="ArAA_hydroxylase_sf"/>
</dbReference>
<dbReference type="InterPro" id="IPR001273">
    <property type="entry name" value="ArAA_hydroxylase"/>
</dbReference>
<evidence type="ECO:0000313" key="10">
    <source>
        <dbReference type="Proteomes" id="UP000017396"/>
    </source>
</evidence>
<dbReference type="AlphaFoldDB" id="U5QK41"/>
<gene>
    <name evidence="9" type="primary">phhA</name>
    <name evidence="9" type="ORF">GKIL_3071</name>
</gene>
<feature type="binding site" evidence="7">
    <location>
        <position position="155"/>
    </location>
    <ligand>
        <name>Fe cation</name>
        <dbReference type="ChEBI" id="CHEBI:24875"/>
    </ligand>
</feature>
<feature type="binding site" evidence="7">
    <location>
        <position position="110"/>
    </location>
    <ligand>
        <name>Fe cation</name>
        <dbReference type="ChEBI" id="CHEBI:24875"/>
    </ligand>
</feature>
<dbReference type="PRINTS" id="PR00372">
    <property type="entry name" value="FYWHYDRXLASE"/>
</dbReference>
<keyword evidence="4 9" id="KW-0560">Oxidoreductase</keyword>
<evidence type="ECO:0000256" key="4">
    <source>
        <dbReference type="ARBA" id="ARBA00023002"/>
    </source>
</evidence>
<evidence type="ECO:0000256" key="5">
    <source>
        <dbReference type="ARBA" id="ARBA00023004"/>
    </source>
</evidence>
<dbReference type="SUPFAM" id="SSF56534">
    <property type="entry name" value="Aromatic aminoacid monoxygenases, catalytic and oligomerization domains"/>
    <property type="match status" value="1"/>
</dbReference>
<sequence>MQQDYDDYSDEDQQTWRRLVELQFPLLQAHACTAFQEGYALLEPHLRTIPRLEDLARLLERYAGWSVVAADGFLSAEDYFALLARRIFPVVPAIRKAGALRFTPAPDIWHDVCGHLPLLFDRRYGRFVADLSRRFAQAGERLRVAIGRLYWFTVETGVVFEAGGRKIYGSGILSGPDEIRYAAGDAAPVRPFDLAQIVATQPHYEDLQPFFVAIDSFDALAPLPAALERLLRGAPAR</sequence>
<dbReference type="GO" id="GO:0005506">
    <property type="term" value="F:iron ion binding"/>
    <property type="evidence" value="ECO:0007669"/>
    <property type="project" value="InterPro"/>
</dbReference>
<comment type="similarity">
    <text evidence="2">Belongs to the biopterin-dependent aromatic amino acid hydroxylase family.</text>
</comment>
<dbReference type="EC" id="1.14.16.1" evidence="9"/>
<evidence type="ECO:0000313" key="9">
    <source>
        <dbReference type="EMBL" id="AGY59317.1"/>
    </source>
</evidence>
<comment type="cofactor">
    <cofactor evidence="1 7">
        <name>Fe(2+)</name>
        <dbReference type="ChEBI" id="CHEBI:29033"/>
    </cofactor>
</comment>
<accession>U5QK41</accession>
<dbReference type="STRING" id="1183438.GKIL_3071"/>
<dbReference type="PROSITE" id="PS51410">
    <property type="entry name" value="BH4_AAA_HYDROXYL_2"/>
    <property type="match status" value="1"/>
</dbReference>
<dbReference type="InterPro" id="IPR019774">
    <property type="entry name" value="Aromatic-AA_hydroxylase_C"/>
</dbReference>
<organism evidence="9 10">
    <name type="scientific">Gloeobacter kilaueensis (strain ATCC BAA-2537 / CCAP 1431/1 / ULC 316 / JS1)</name>
    <dbReference type="NCBI Taxonomy" id="1183438"/>
    <lineage>
        <taxon>Bacteria</taxon>
        <taxon>Bacillati</taxon>
        <taxon>Cyanobacteriota</taxon>
        <taxon>Cyanophyceae</taxon>
        <taxon>Gloeobacterales</taxon>
        <taxon>Gloeobacteraceae</taxon>
        <taxon>Gloeobacter</taxon>
    </lineage>
</organism>
<dbReference type="Gene3D" id="1.10.800.10">
    <property type="entry name" value="Aromatic amino acid hydroxylase"/>
    <property type="match status" value="1"/>
</dbReference>
<evidence type="ECO:0000256" key="6">
    <source>
        <dbReference type="ARBA" id="ARBA00023033"/>
    </source>
</evidence>
<evidence type="ECO:0000259" key="8">
    <source>
        <dbReference type="PROSITE" id="PS51410"/>
    </source>
</evidence>
<reference evidence="9 10" key="1">
    <citation type="journal article" date="2013" name="PLoS ONE">
        <title>Cultivation and Complete Genome Sequencing of Gloeobacter kilaueensis sp. nov., from a Lava Cave in Kilauea Caldera, Hawai'i.</title>
        <authorList>
            <person name="Saw J.H."/>
            <person name="Schatz M."/>
            <person name="Brown M.V."/>
            <person name="Kunkel D.D."/>
            <person name="Foster J.S."/>
            <person name="Shick H."/>
            <person name="Christensen S."/>
            <person name="Hou S."/>
            <person name="Wan X."/>
            <person name="Donachie S.P."/>
        </authorList>
    </citation>
    <scope>NUCLEOTIDE SEQUENCE [LARGE SCALE GENOMIC DNA]</scope>
    <source>
        <strain evidence="10">JS</strain>
    </source>
</reference>
<dbReference type="HOGENOM" id="CLU_023198_1_1_3"/>
<dbReference type="InterPro" id="IPR036329">
    <property type="entry name" value="Aro-AA_hydroxylase_C_sf"/>
</dbReference>
<proteinExistence type="inferred from homology"/>
<evidence type="ECO:0000256" key="2">
    <source>
        <dbReference type="ARBA" id="ARBA00009712"/>
    </source>
</evidence>
<keyword evidence="10" id="KW-1185">Reference proteome</keyword>
<dbReference type="eggNOG" id="COG3186">
    <property type="taxonomic scope" value="Bacteria"/>
</dbReference>